<organism evidence="1 2">
    <name type="scientific">Microbulbifer donghaiensis</name>
    <dbReference type="NCBI Taxonomy" id="494016"/>
    <lineage>
        <taxon>Bacteria</taxon>
        <taxon>Pseudomonadati</taxon>
        <taxon>Pseudomonadota</taxon>
        <taxon>Gammaproteobacteria</taxon>
        <taxon>Cellvibrionales</taxon>
        <taxon>Microbulbiferaceae</taxon>
        <taxon>Microbulbifer</taxon>
    </lineage>
</organism>
<accession>A0A1M5B1W8</accession>
<protein>
    <recommendedName>
        <fullName evidence="3">Sulfotransferase family protein</fullName>
    </recommendedName>
</protein>
<dbReference type="InterPro" id="IPR027417">
    <property type="entry name" value="P-loop_NTPase"/>
</dbReference>
<dbReference type="PANTHER" id="PTHR36978">
    <property type="entry name" value="P-LOOP CONTAINING NUCLEOTIDE TRIPHOSPHATE HYDROLASE"/>
    <property type="match status" value="1"/>
</dbReference>
<keyword evidence="2" id="KW-1185">Reference proteome</keyword>
<dbReference type="OrthoDB" id="7855297at2"/>
<dbReference type="Pfam" id="PF17784">
    <property type="entry name" value="Sulfotransfer_4"/>
    <property type="match status" value="1"/>
</dbReference>
<dbReference type="SUPFAM" id="SSF52540">
    <property type="entry name" value="P-loop containing nucleoside triphosphate hydrolases"/>
    <property type="match status" value="1"/>
</dbReference>
<evidence type="ECO:0000313" key="1">
    <source>
        <dbReference type="EMBL" id="SHF36463.1"/>
    </source>
</evidence>
<dbReference type="AlphaFoldDB" id="A0A1M5B1W8"/>
<evidence type="ECO:0008006" key="3">
    <source>
        <dbReference type="Google" id="ProtNLM"/>
    </source>
</evidence>
<reference evidence="2" key="1">
    <citation type="submission" date="2016-11" db="EMBL/GenBank/DDBJ databases">
        <authorList>
            <person name="Varghese N."/>
            <person name="Submissions S."/>
        </authorList>
    </citation>
    <scope>NUCLEOTIDE SEQUENCE [LARGE SCALE GENOMIC DNA]</scope>
    <source>
        <strain evidence="2">CGMCC 1.7063</strain>
    </source>
</reference>
<dbReference type="STRING" id="494016.SAMN04487965_2042"/>
<dbReference type="Gene3D" id="3.40.50.300">
    <property type="entry name" value="P-loop containing nucleotide triphosphate hydrolases"/>
    <property type="match status" value="1"/>
</dbReference>
<dbReference type="EMBL" id="FQVA01000001">
    <property type="protein sequence ID" value="SHF36463.1"/>
    <property type="molecule type" value="Genomic_DNA"/>
</dbReference>
<sequence>MNVKIIGAGLGRTGTLSLKLALERLGYGPCLHMSNFAADPRLCQFWLEELAADHPDWPLLAAGHTSLVDWPACLFVEQLLRQSPTAKVVFTERDFDSWYQSISETVFPALRWARMLSEEKSPDFIRLVKKVIFEKTFAEKFDRESAFELYYAHRNHIVGLVPAEQLLLFDVRDGWEPLCEFLQCEVPKEDFPRENAAGEFFGMLSRMRGKRILKGS</sequence>
<evidence type="ECO:0000313" key="2">
    <source>
        <dbReference type="Proteomes" id="UP000184170"/>
    </source>
</evidence>
<gene>
    <name evidence="1" type="ORF">SAMN04487965_2042</name>
</gene>
<dbReference type="RefSeq" id="WP_073274256.1">
    <property type="nucleotide sequence ID" value="NZ_FQVA01000001.1"/>
</dbReference>
<name>A0A1M5B1W8_9GAMM</name>
<dbReference type="Proteomes" id="UP000184170">
    <property type="component" value="Unassembled WGS sequence"/>
</dbReference>
<proteinExistence type="predicted"/>
<dbReference type="PANTHER" id="PTHR36978:SF4">
    <property type="entry name" value="P-LOOP CONTAINING NUCLEOSIDE TRIPHOSPHATE HYDROLASE PROTEIN"/>
    <property type="match status" value="1"/>
</dbReference>
<dbReference type="InterPro" id="IPR040632">
    <property type="entry name" value="Sulfotransfer_4"/>
</dbReference>